<evidence type="ECO:0008006" key="3">
    <source>
        <dbReference type="Google" id="ProtNLM"/>
    </source>
</evidence>
<dbReference type="EMBL" id="AWQX01000194">
    <property type="protein sequence ID" value="EST28452.1"/>
    <property type="molecule type" value="Genomic_DNA"/>
</dbReference>
<dbReference type="AlphaFoldDB" id="V6K8J0"/>
<dbReference type="PATRIC" id="fig|1352936.5.peg.4704"/>
<proteinExistence type="predicted"/>
<dbReference type="HOGENOM" id="CLU_078728_0_0_11"/>
<keyword evidence="2" id="KW-1185">Reference proteome</keyword>
<evidence type="ECO:0000313" key="2">
    <source>
        <dbReference type="Proteomes" id="UP000017984"/>
    </source>
</evidence>
<comment type="caution">
    <text evidence="1">The sequence shown here is derived from an EMBL/GenBank/DDBJ whole genome shotgun (WGS) entry which is preliminary data.</text>
</comment>
<dbReference type="Gene3D" id="2.60.120.620">
    <property type="entry name" value="q2cbj1_9rhob like domain"/>
    <property type="match status" value="1"/>
</dbReference>
<protein>
    <recommendedName>
        <fullName evidence="3">2OG-Fe dioxygenase family protein</fullName>
    </recommendedName>
</protein>
<gene>
    <name evidence="1" type="ORF">M878_22525</name>
</gene>
<reference evidence="1 2" key="1">
    <citation type="journal article" date="2014" name="Genome Announc.">
        <title>Draft Genome Sequence of Streptomyces roseochromogenes subsp. oscitans DS 12.976, Producer of the Aminocoumarin Antibiotic Clorobiocin.</title>
        <authorList>
            <person name="Ruckert C."/>
            <person name="Kalinowski J."/>
            <person name="Heide L."/>
            <person name="Apel A.K."/>
        </authorList>
    </citation>
    <scope>NUCLEOTIDE SEQUENCE [LARGE SCALE GENOMIC DNA]</scope>
    <source>
        <strain evidence="1 2">DS 12.976</strain>
    </source>
</reference>
<sequence length="245" mass="27101">MNSHITQDRPIAQELRDLGYAAGQIDTVLGRSLTASPEWQTFLSSWDRLVLDPFMADGGDYRVRRYSEFDCTAESVELLPHRAYHQTKRINQLNGGVERLFEPFEDEVARGPVVHSLLAWCARQLDEAEKSPGTWYAQCFQNRILARPQSQGKPTPEGIHRDGVDYVFTVVVGRNAADGGASSLYAAEPGGGHGRELVSVVLQPPGDFLLNDDERTLHGVTPIVSTVEGGTGHRDTFIAVLTRRT</sequence>
<evidence type="ECO:0000313" key="1">
    <source>
        <dbReference type="EMBL" id="EST28452.1"/>
    </source>
</evidence>
<dbReference type="GO" id="GO:0051213">
    <property type="term" value="F:dioxygenase activity"/>
    <property type="evidence" value="ECO:0007669"/>
    <property type="project" value="InterPro"/>
</dbReference>
<name>V6K8J0_STRRC</name>
<accession>V6K8J0</accession>
<dbReference type="Pfam" id="PF10014">
    <property type="entry name" value="2OG-Fe_Oxy_2"/>
    <property type="match status" value="1"/>
</dbReference>
<organism evidence="1 2">
    <name type="scientific">Streptomyces roseochromogenus subsp. oscitans DS 12.976</name>
    <dbReference type="NCBI Taxonomy" id="1352936"/>
    <lineage>
        <taxon>Bacteria</taxon>
        <taxon>Bacillati</taxon>
        <taxon>Actinomycetota</taxon>
        <taxon>Actinomycetes</taxon>
        <taxon>Kitasatosporales</taxon>
        <taxon>Streptomycetaceae</taxon>
        <taxon>Streptomyces</taxon>
    </lineage>
</organism>
<dbReference type="STRING" id="1352936.M878_22525"/>
<dbReference type="Proteomes" id="UP000017984">
    <property type="component" value="Chromosome"/>
</dbReference>
<dbReference type="InterPro" id="IPR018724">
    <property type="entry name" value="2OG-Fe_dioxygenase"/>
</dbReference>
<dbReference type="RefSeq" id="WP_023548883.1">
    <property type="nucleotide sequence ID" value="NZ_CM002285.1"/>
</dbReference>
<dbReference type="OrthoDB" id="6681382at2"/>